<evidence type="ECO:0000256" key="1">
    <source>
        <dbReference type="ARBA" id="ARBA00018672"/>
    </source>
</evidence>
<keyword evidence="2 8" id="KW-0597">Phosphoprotein</keyword>
<dbReference type="Proteomes" id="UP000886796">
    <property type="component" value="Unassembled WGS sequence"/>
</dbReference>
<evidence type="ECO:0000313" key="10">
    <source>
        <dbReference type="EMBL" id="HIQ68436.1"/>
    </source>
</evidence>
<dbReference type="PANTHER" id="PTHR48111:SF1">
    <property type="entry name" value="TWO-COMPONENT RESPONSE REGULATOR ORR33"/>
    <property type="match status" value="1"/>
</dbReference>
<dbReference type="GO" id="GO:0005829">
    <property type="term" value="C:cytosol"/>
    <property type="evidence" value="ECO:0007669"/>
    <property type="project" value="TreeGrafter"/>
</dbReference>
<dbReference type="InterPro" id="IPR001789">
    <property type="entry name" value="Sig_transdc_resp-reg_receiver"/>
</dbReference>
<protein>
    <recommendedName>
        <fullName evidence="1">Stage 0 sporulation protein A homolog</fullName>
    </recommendedName>
</protein>
<dbReference type="GO" id="GO:0000156">
    <property type="term" value="F:phosphorelay response regulator activity"/>
    <property type="evidence" value="ECO:0007669"/>
    <property type="project" value="TreeGrafter"/>
</dbReference>
<dbReference type="PROSITE" id="PS50110">
    <property type="entry name" value="RESPONSE_REGULATORY"/>
    <property type="match status" value="1"/>
</dbReference>
<comment type="function">
    <text evidence="7">May play the central regulatory role in sporulation. It may be an element of the effector pathway responsible for the activation of sporulation genes in response to nutritional stress. Spo0A may act in concert with spo0H (a sigma factor) to control the expression of some genes that are critical to the sporulation process.</text>
</comment>
<comment type="caution">
    <text evidence="10">The sequence shown here is derived from an EMBL/GenBank/DDBJ whole genome shotgun (WGS) entry which is preliminary data.</text>
</comment>
<reference evidence="10" key="2">
    <citation type="journal article" date="2021" name="PeerJ">
        <title>Extensive microbial diversity within the chicken gut microbiome revealed by metagenomics and culture.</title>
        <authorList>
            <person name="Gilroy R."/>
            <person name="Ravi A."/>
            <person name="Getino M."/>
            <person name="Pursley I."/>
            <person name="Horton D.L."/>
            <person name="Alikhan N.F."/>
            <person name="Baker D."/>
            <person name="Gharbi K."/>
            <person name="Hall N."/>
            <person name="Watson M."/>
            <person name="Adriaenssens E.M."/>
            <person name="Foster-Nyarko E."/>
            <person name="Jarju S."/>
            <person name="Secka A."/>
            <person name="Antonio M."/>
            <person name="Oren A."/>
            <person name="Chaudhuri R.R."/>
            <person name="La Ragione R."/>
            <person name="Hildebrand F."/>
            <person name="Pallen M.J."/>
        </authorList>
    </citation>
    <scope>NUCLEOTIDE SEQUENCE</scope>
    <source>
        <strain evidence="10">13361</strain>
    </source>
</reference>
<dbReference type="AlphaFoldDB" id="A0A9D1CM57"/>
<evidence type="ECO:0000256" key="6">
    <source>
        <dbReference type="ARBA" id="ARBA00023163"/>
    </source>
</evidence>
<dbReference type="Gene3D" id="3.40.50.2300">
    <property type="match status" value="1"/>
</dbReference>
<keyword evidence="6" id="KW-0804">Transcription</keyword>
<name>A0A9D1CM57_9FIRM</name>
<dbReference type="SMART" id="SM00448">
    <property type="entry name" value="REC"/>
    <property type="match status" value="1"/>
</dbReference>
<evidence type="ECO:0000256" key="7">
    <source>
        <dbReference type="ARBA" id="ARBA00024867"/>
    </source>
</evidence>
<dbReference type="PANTHER" id="PTHR48111">
    <property type="entry name" value="REGULATOR OF RPOS"/>
    <property type="match status" value="1"/>
</dbReference>
<dbReference type="Pfam" id="PF00072">
    <property type="entry name" value="Response_reg"/>
    <property type="match status" value="1"/>
</dbReference>
<keyword evidence="3" id="KW-0902">Two-component regulatory system</keyword>
<dbReference type="GO" id="GO:0003700">
    <property type="term" value="F:DNA-binding transcription factor activity"/>
    <property type="evidence" value="ECO:0007669"/>
    <property type="project" value="InterPro"/>
</dbReference>
<evidence type="ECO:0000256" key="2">
    <source>
        <dbReference type="ARBA" id="ARBA00022553"/>
    </source>
</evidence>
<dbReference type="InterPro" id="IPR036388">
    <property type="entry name" value="WH-like_DNA-bd_sf"/>
</dbReference>
<evidence type="ECO:0000259" key="9">
    <source>
        <dbReference type="PROSITE" id="PS50110"/>
    </source>
</evidence>
<proteinExistence type="predicted"/>
<dbReference type="SUPFAM" id="SSF52172">
    <property type="entry name" value="CheY-like"/>
    <property type="match status" value="1"/>
</dbReference>
<gene>
    <name evidence="10" type="ORF">IAB74_08025</name>
</gene>
<dbReference type="InterPro" id="IPR039420">
    <property type="entry name" value="WalR-like"/>
</dbReference>
<dbReference type="Pfam" id="PF08769">
    <property type="entry name" value="Spo0A_C"/>
    <property type="match status" value="1"/>
</dbReference>
<accession>A0A9D1CM57</accession>
<keyword evidence="4" id="KW-0805">Transcription regulation</keyword>
<dbReference type="GO" id="GO:0042173">
    <property type="term" value="P:regulation of sporulation resulting in formation of a cellular spore"/>
    <property type="evidence" value="ECO:0007669"/>
    <property type="project" value="InterPro"/>
</dbReference>
<dbReference type="InterPro" id="IPR016032">
    <property type="entry name" value="Sig_transdc_resp-reg_C-effctor"/>
</dbReference>
<evidence type="ECO:0000313" key="11">
    <source>
        <dbReference type="Proteomes" id="UP000886796"/>
    </source>
</evidence>
<organism evidence="10 11">
    <name type="scientific">Candidatus Faecousia excrementigallinarum</name>
    <dbReference type="NCBI Taxonomy" id="2840806"/>
    <lineage>
        <taxon>Bacteria</taxon>
        <taxon>Bacillati</taxon>
        <taxon>Bacillota</taxon>
        <taxon>Clostridia</taxon>
        <taxon>Eubacteriales</taxon>
        <taxon>Oscillospiraceae</taxon>
        <taxon>Faecousia</taxon>
    </lineage>
</organism>
<feature type="modified residue" description="4-aspartylphosphate" evidence="8">
    <location>
        <position position="51"/>
    </location>
</feature>
<feature type="domain" description="Response regulatory" evidence="9">
    <location>
        <begin position="3"/>
        <end position="116"/>
    </location>
</feature>
<evidence type="ECO:0000256" key="8">
    <source>
        <dbReference type="PROSITE-ProRule" id="PRU00169"/>
    </source>
</evidence>
<dbReference type="EMBL" id="DVFK01000110">
    <property type="protein sequence ID" value="HIQ68436.1"/>
    <property type="molecule type" value="Genomic_DNA"/>
</dbReference>
<reference evidence="10" key="1">
    <citation type="submission" date="2020-10" db="EMBL/GenBank/DDBJ databases">
        <authorList>
            <person name="Gilroy R."/>
        </authorList>
    </citation>
    <scope>NUCLEOTIDE SEQUENCE</scope>
    <source>
        <strain evidence="10">13361</strain>
    </source>
</reference>
<evidence type="ECO:0000256" key="4">
    <source>
        <dbReference type="ARBA" id="ARBA00023015"/>
    </source>
</evidence>
<dbReference type="GO" id="GO:0032993">
    <property type="term" value="C:protein-DNA complex"/>
    <property type="evidence" value="ECO:0007669"/>
    <property type="project" value="TreeGrafter"/>
</dbReference>
<dbReference type="InterPro" id="IPR014879">
    <property type="entry name" value="Spo0A_C"/>
</dbReference>
<keyword evidence="5" id="KW-0238">DNA-binding</keyword>
<evidence type="ECO:0000256" key="5">
    <source>
        <dbReference type="ARBA" id="ARBA00023125"/>
    </source>
</evidence>
<dbReference type="GO" id="GO:0000976">
    <property type="term" value="F:transcription cis-regulatory region binding"/>
    <property type="evidence" value="ECO:0007669"/>
    <property type="project" value="TreeGrafter"/>
</dbReference>
<sequence>MKKLLIADGTPGLSEALAQVLSRDFEIYVCNRGDEMMQELLSVRPDVAVLDLMFPGTDGISVLHTLQGLGIRPGIVATTCYVSDYVLAALERLGVSYVMLKPCDTGVLAARILEISLGAQPQNRQEQVRREANILMLRLGLRRNLAGYRYLVEAIVLYDQNPEQSITKELYPAVGALCGGSGSQAERAIRTCIQDAYNKRQDYLWRLYFPAGYDGRVRKITNVHFIAKITECIREILDKK</sequence>
<dbReference type="Gene3D" id="1.10.10.10">
    <property type="entry name" value="Winged helix-like DNA-binding domain superfamily/Winged helix DNA-binding domain"/>
    <property type="match status" value="1"/>
</dbReference>
<dbReference type="GO" id="GO:0005509">
    <property type="term" value="F:calcium ion binding"/>
    <property type="evidence" value="ECO:0007669"/>
    <property type="project" value="InterPro"/>
</dbReference>
<dbReference type="InterPro" id="IPR011006">
    <property type="entry name" value="CheY-like_superfamily"/>
</dbReference>
<dbReference type="SUPFAM" id="SSF46894">
    <property type="entry name" value="C-terminal effector domain of the bipartite response regulators"/>
    <property type="match status" value="1"/>
</dbReference>
<evidence type="ECO:0000256" key="3">
    <source>
        <dbReference type="ARBA" id="ARBA00023012"/>
    </source>
</evidence>